<evidence type="ECO:0000313" key="4">
    <source>
        <dbReference type="Proteomes" id="UP001044222"/>
    </source>
</evidence>
<dbReference type="Pfam" id="PF23078">
    <property type="entry name" value="HTH_CHD6-9"/>
    <property type="match status" value="1"/>
</dbReference>
<keyword evidence="4" id="KW-1185">Reference proteome</keyword>
<evidence type="ECO:0000259" key="2">
    <source>
        <dbReference type="Pfam" id="PF23078"/>
    </source>
</evidence>
<organism evidence="3 4">
    <name type="scientific">Anguilla anguilla</name>
    <name type="common">European freshwater eel</name>
    <name type="synonym">Muraena anguilla</name>
    <dbReference type="NCBI Taxonomy" id="7936"/>
    <lineage>
        <taxon>Eukaryota</taxon>
        <taxon>Metazoa</taxon>
        <taxon>Chordata</taxon>
        <taxon>Craniata</taxon>
        <taxon>Vertebrata</taxon>
        <taxon>Euteleostomi</taxon>
        <taxon>Actinopterygii</taxon>
        <taxon>Neopterygii</taxon>
        <taxon>Teleostei</taxon>
        <taxon>Anguilliformes</taxon>
        <taxon>Anguillidae</taxon>
        <taxon>Anguilla</taxon>
    </lineage>
</organism>
<sequence length="612" mass="70081">MDEEDEGSKFCEEDIDQILQRRTQTITIESEGRGSTFAKASFVASGNRTDISLDDPNFWDKWAKKAEIDVDMVNGRNSLVIDTPRVRKQTRPFSATKDELAELSEGESDGDDKPKLRRPHDRLNGYGRTECFRVEKNLLVYGWGRWKDILLHGRFKRQLTERDVEMICRALLAYCLVHYRGDDKIKSFMWDLIAPTEDGRTKELQNHLGLSTPVPRGRKGKKMKSQASSFDIHKAEWIRKHNPEHLLQDDGYKKHLKHHCNKVLLRVRMLYYLKQEVIGDQSQKVLDGGNSSEIAVWVPELDHSELPALWWDTEADKCLLLGVFKHGYEKYNTIRADPALSFLERVGRPDEKAIAAEQRANDFMDGDVDDPEYKPAPALLKDDIEDDVSSPGDLVITDAAGEGAVAMEGDALYWPTPSALTARLRRLITASQRYTKSRQIQHIHQTQQAFLAPPCAMLPTLNDNPKMAAKIERQQRWTRREEADFYRVVSTFGVVFNPVMGCFDWTKFRAMARLHKKTDESLQKYLWAFTAMCRRVCRLPPREGDGDLVDPSLAIQPITEERASRTLYRVELLRKVREQVLRHPQLYERLALCQPGPTCPRGGSPAPTTGTC</sequence>
<dbReference type="InterPro" id="IPR056342">
    <property type="entry name" value="HTH_CHD6-9"/>
</dbReference>
<evidence type="ECO:0000256" key="1">
    <source>
        <dbReference type="SAM" id="MobiDB-lite"/>
    </source>
</evidence>
<dbReference type="EMBL" id="JAFIRN010000005">
    <property type="protein sequence ID" value="KAG5848700.1"/>
    <property type="molecule type" value="Genomic_DNA"/>
</dbReference>
<evidence type="ECO:0000313" key="3">
    <source>
        <dbReference type="EMBL" id="KAG5848700.1"/>
    </source>
</evidence>
<dbReference type="PANTHER" id="PTHR46850">
    <property type="entry name" value="CHROMODOMAIN-HELICASE-DNA-BINDING PROTEIN 9"/>
    <property type="match status" value="1"/>
</dbReference>
<gene>
    <name evidence="3" type="ORF">ANANG_G00102000</name>
</gene>
<reference evidence="3" key="1">
    <citation type="submission" date="2021-01" db="EMBL/GenBank/DDBJ databases">
        <title>A chromosome-scale assembly of European eel, Anguilla anguilla.</title>
        <authorList>
            <person name="Henkel C."/>
            <person name="Jong-Raadsen S.A."/>
            <person name="Dufour S."/>
            <person name="Weltzien F.-A."/>
            <person name="Palstra A.P."/>
            <person name="Pelster B."/>
            <person name="Spaink H.P."/>
            <person name="Van Den Thillart G.E."/>
            <person name="Jansen H."/>
            <person name="Zahm M."/>
            <person name="Klopp C."/>
            <person name="Cedric C."/>
            <person name="Louis A."/>
            <person name="Berthelot C."/>
            <person name="Parey E."/>
            <person name="Roest Crollius H."/>
            <person name="Montfort J."/>
            <person name="Robinson-Rechavi M."/>
            <person name="Bucao C."/>
            <person name="Bouchez O."/>
            <person name="Gislard M."/>
            <person name="Lluch J."/>
            <person name="Milhes M."/>
            <person name="Lampietro C."/>
            <person name="Lopez Roques C."/>
            <person name="Donnadieu C."/>
            <person name="Braasch I."/>
            <person name="Desvignes T."/>
            <person name="Postlethwait J."/>
            <person name="Bobe J."/>
            <person name="Guiguen Y."/>
            <person name="Dirks R."/>
        </authorList>
    </citation>
    <scope>NUCLEOTIDE SEQUENCE</scope>
    <source>
        <strain evidence="3">Tag_6206</strain>
        <tissue evidence="3">Liver</tissue>
    </source>
</reference>
<feature type="region of interest" description="Disordered" evidence="1">
    <location>
        <begin position="91"/>
        <end position="121"/>
    </location>
</feature>
<protein>
    <recommendedName>
        <fullName evidence="2">Chromodomain-helicase-DNA-binding protein 6-9 tri-helical domain-containing protein</fullName>
    </recommendedName>
</protein>
<feature type="domain" description="Chromodomain-helicase-DNA-binding protein 6-9 tri-helical" evidence="2">
    <location>
        <begin position="465"/>
        <end position="560"/>
    </location>
</feature>
<dbReference type="Proteomes" id="UP001044222">
    <property type="component" value="Unassembled WGS sequence"/>
</dbReference>
<dbReference type="PANTHER" id="PTHR46850:SF1">
    <property type="entry name" value="CHROMODOMAIN-HELICASE-DNA-BINDING PROTEIN 9"/>
    <property type="match status" value="1"/>
</dbReference>
<accession>A0A9D3RZ77</accession>
<feature type="compositionally biased region" description="Acidic residues" evidence="1">
    <location>
        <begin position="101"/>
        <end position="110"/>
    </location>
</feature>
<dbReference type="Gene3D" id="1.10.10.60">
    <property type="entry name" value="Homeodomain-like"/>
    <property type="match status" value="1"/>
</dbReference>
<comment type="caution">
    <text evidence="3">The sequence shown here is derived from an EMBL/GenBank/DDBJ whole genome shotgun (WGS) entry which is preliminary data.</text>
</comment>
<dbReference type="InterPro" id="IPR051493">
    <property type="entry name" value="CHD"/>
</dbReference>
<proteinExistence type="predicted"/>
<dbReference type="AlphaFoldDB" id="A0A9D3RZ77"/>
<name>A0A9D3RZ77_ANGAN</name>